<evidence type="ECO:0000313" key="2">
    <source>
        <dbReference type="EMBL" id="VEL15958.1"/>
    </source>
</evidence>
<evidence type="ECO:0000313" key="3">
    <source>
        <dbReference type="Proteomes" id="UP000784294"/>
    </source>
</evidence>
<proteinExistence type="predicted"/>
<feature type="compositionally biased region" description="Polar residues" evidence="1">
    <location>
        <begin position="100"/>
        <end position="109"/>
    </location>
</feature>
<gene>
    <name evidence="2" type="ORF">PXEA_LOCUS9398</name>
</gene>
<accession>A0A3S4ZZP1</accession>
<organism evidence="2 3">
    <name type="scientific">Protopolystoma xenopodis</name>
    <dbReference type="NCBI Taxonomy" id="117903"/>
    <lineage>
        <taxon>Eukaryota</taxon>
        <taxon>Metazoa</taxon>
        <taxon>Spiralia</taxon>
        <taxon>Lophotrochozoa</taxon>
        <taxon>Platyhelminthes</taxon>
        <taxon>Monogenea</taxon>
        <taxon>Polyopisthocotylea</taxon>
        <taxon>Polystomatidea</taxon>
        <taxon>Polystomatidae</taxon>
        <taxon>Protopolystoma</taxon>
    </lineage>
</organism>
<protein>
    <submittedName>
        <fullName evidence="2">Uncharacterized protein</fullName>
    </submittedName>
</protein>
<comment type="caution">
    <text evidence="2">The sequence shown here is derived from an EMBL/GenBank/DDBJ whole genome shotgun (WGS) entry which is preliminary data.</text>
</comment>
<dbReference type="EMBL" id="CAAALY010026579">
    <property type="protein sequence ID" value="VEL15958.1"/>
    <property type="molecule type" value="Genomic_DNA"/>
</dbReference>
<dbReference type="Proteomes" id="UP000784294">
    <property type="component" value="Unassembled WGS sequence"/>
</dbReference>
<dbReference type="AlphaFoldDB" id="A0A3S4ZZP1"/>
<feature type="region of interest" description="Disordered" evidence="1">
    <location>
        <begin position="100"/>
        <end position="130"/>
    </location>
</feature>
<evidence type="ECO:0000256" key="1">
    <source>
        <dbReference type="SAM" id="MobiDB-lite"/>
    </source>
</evidence>
<sequence>MSSLCNPLQYVTRQSSSGPVSAFAYEAAAHQPTATEGYLASASAEQAASSRFGSYATNVTRAAGRPQLASLRSHSLGEPFGGGRLVIRGQLASKPVAMASDQTTVTSKAGVTGSDRRRPSGGGRVDVDEGARRQIQPSSERPDSLRLRRGPTKSLETEAMCDQVVMPAPESRRSRSLGDQLVEIPKYLRLVIDQKFGGCAFQGRLGQFHSLFAATNPYHFPYLCAQVYKFDMSLT</sequence>
<name>A0A3S4ZZP1_9PLAT</name>
<keyword evidence="3" id="KW-1185">Reference proteome</keyword>
<reference evidence="2" key="1">
    <citation type="submission" date="2018-11" db="EMBL/GenBank/DDBJ databases">
        <authorList>
            <consortium name="Pathogen Informatics"/>
        </authorList>
    </citation>
    <scope>NUCLEOTIDE SEQUENCE</scope>
</reference>